<keyword evidence="3" id="KW-1185">Reference proteome</keyword>
<keyword evidence="1" id="KW-0472">Membrane</keyword>
<dbReference type="EMBL" id="BOQT01000009">
    <property type="protein sequence ID" value="GIN21464.1"/>
    <property type="molecule type" value="Genomic_DNA"/>
</dbReference>
<comment type="caution">
    <text evidence="2">The sequence shown here is derived from an EMBL/GenBank/DDBJ whole genome shotgun (WGS) entry which is preliminary data.</text>
</comment>
<accession>A0ABQ4K6U2</accession>
<evidence type="ECO:0000256" key="1">
    <source>
        <dbReference type="SAM" id="Phobius"/>
    </source>
</evidence>
<organism evidence="2 3">
    <name type="scientific">Siminovitchia fordii</name>
    <dbReference type="NCBI Taxonomy" id="254759"/>
    <lineage>
        <taxon>Bacteria</taxon>
        <taxon>Bacillati</taxon>
        <taxon>Bacillota</taxon>
        <taxon>Bacilli</taxon>
        <taxon>Bacillales</taxon>
        <taxon>Bacillaceae</taxon>
        <taxon>Siminovitchia</taxon>
    </lineage>
</organism>
<keyword evidence="1" id="KW-1133">Transmembrane helix</keyword>
<reference evidence="2 3" key="1">
    <citation type="submission" date="2021-03" db="EMBL/GenBank/DDBJ databases">
        <title>Antimicrobial resistance genes in bacteria isolated from Japanese honey, and their potential for conferring macrolide and lincosamide resistance in the American foulbrood pathogen Paenibacillus larvae.</title>
        <authorList>
            <person name="Okamoto M."/>
            <person name="Kumagai M."/>
            <person name="Kanamori H."/>
            <person name="Takamatsu D."/>
        </authorList>
    </citation>
    <scope>NUCLEOTIDE SEQUENCE [LARGE SCALE GENOMIC DNA]</scope>
    <source>
        <strain evidence="2 3">J1TS3</strain>
    </source>
</reference>
<dbReference type="RefSeq" id="WP_212963297.1">
    <property type="nucleotide sequence ID" value="NZ_BOQT01000009.1"/>
</dbReference>
<proteinExistence type="predicted"/>
<evidence type="ECO:0008006" key="4">
    <source>
        <dbReference type="Google" id="ProtNLM"/>
    </source>
</evidence>
<dbReference type="Proteomes" id="UP000680279">
    <property type="component" value="Unassembled WGS sequence"/>
</dbReference>
<name>A0ABQ4K6U2_9BACI</name>
<keyword evidence="1" id="KW-0812">Transmembrane</keyword>
<sequence length="279" mass="32231">MKRNIWIWTVSAVVYLVIVISAYSVYASVNPATDGLTNHTDVEQEEANMENQHNHHNHHQHMNHGANVSTEMTPKISYNDGEITIELKDKNGHVPELEVSHEKYMHLIIVSSDLKEYHHLHPEKKSEGFYQVPIRLADHSYKVFVDIKPKNLEYFPKPIELHVGETHKQHQDNNLVVDTEFIKTVNGQPVELKATSLVVNKEVTFDFDIKDAKPEPYLGALGHVVILDEDGEQFIHVHPVSDNQTVFQTQFNKRGIYKLWAEFKFGERVNVYPFVIEVH</sequence>
<evidence type="ECO:0000313" key="2">
    <source>
        <dbReference type="EMBL" id="GIN21464.1"/>
    </source>
</evidence>
<evidence type="ECO:0000313" key="3">
    <source>
        <dbReference type="Proteomes" id="UP000680279"/>
    </source>
</evidence>
<gene>
    <name evidence="2" type="ORF">J1TS3_25980</name>
</gene>
<protein>
    <recommendedName>
        <fullName evidence="4">Secreted protein</fullName>
    </recommendedName>
</protein>
<feature type="transmembrane region" description="Helical" evidence="1">
    <location>
        <begin position="5"/>
        <end position="26"/>
    </location>
</feature>